<dbReference type="EMBL" id="JBEXAC010000002">
    <property type="protein sequence ID" value="MET7000036.1"/>
    <property type="molecule type" value="Genomic_DNA"/>
</dbReference>
<dbReference type="InterPro" id="IPR003680">
    <property type="entry name" value="Flavodoxin_fold"/>
</dbReference>
<evidence type="ECO:0000313" key="5">
    <source>
        <dbReference type="Proteomes" id="UP001549749"/>
    </source>
</evidence>
<sequence length="193" mass="22031">MNHLIIYAHPNTASINYQLKETVISVTENAGHIVRVRDLYALDFNPVLSLKDLQDQRAGQPDAMITEEQRHIQWADMITFIYPVWWTGMPAIMKGYIDRVMTYGFAYRYTNGIQQGLLKGKTAFVINTQGKSHREYQAIGMDRALKLTSDTGVYTYCGFEVKQHLFLEQADRATGDVISNWLQQVTSAYEAIA</sequence>
<dbReference type="InterPro" id="IPR051545">
    <property type="entry name" value="NAD(P)H_dehydrogenase_qn"/>
</dbReference>
<dbReference type="SUPFAM" id="SSF52218">
    <property type="entry name" value="Flavoproteins"/>
    <property type="match status" value="1"/>
</dbReference>
<dbReference type="PANTHER" id="PTHR10204:SF34">
    <property type="entry name" value="NAD(P)H DEHYDROGENASE [QUINONE] 1 ISOFORM 1"/>
    <property type="match status" value="1"/>
</dbReference>
<proteinExistence type="inferred from homology"/>
<evidence type="ECO:0000313" key="4">
    <source>
        <dbReference type="EMBL" id="MET7000036.1"/>
    </source>
</evidence>
<dbReference type="PANTHER" id="PTHR10204">
    <property type="entry name" value="NAD P H OXIDOREDUCTASE-RELATED"/>
    <property type="match status" value="1"/>
</dbReference>
<comment type="caution">
    <text evidence="4">The sequence shown here is derived from an EMBL/GenBank/DDBJ whole genome shotgun (WGS) entry which is preliminary data.</text>
</comment>
<dbReference type="RefSeq" id="WP_354662597.1">
    <property type="nucleotide sequence ID" value="NZ_JBEXAC010000002.1"/>
</dbReference>
<evidence type="ECO:0000256" key="2">
    <source>
        <dbReference type="ARBA" id="ARBA00023002"/>
    </source>
</evidence>
<keyword evidence="5" id="KW-1185">Reference proteome</keyword>
<gene>
    <name evidence="4" type="ORF">ABR189_21785</name>
</gene>
<dbReference type="EC" id="1.6.99.-" evidence="4"/>
<dbReference type="Proteomes" id="UP001549749">
    <property type="component" value="Unassembled WGS sequence"/>
</dbReference>
<accession>A0ABV2TAH5</accession>
<comment type="similarity">
    <text evidence="1">Belongs to the NAD(P)H dehydrogenase (quinone) family.</text>
</comment>
<dbReference type="InterPro" id="IPR029039">
    <property type="entry name" value="Flavoprotein-like_sf"/>
</dbReference>
<name>A0ABV2TAH5_9BACT</name>
<dbReference type="GO" id="GO:0016491">
    <property type="term" value="F:oxidoreductase activity"/>
    <property type="evidence" value="ECO:0007669"/>
    <property type="project" value="UniProtKB-KW"/>
</dbReference>
<reference evidence="4 5" key="1">
    <citation type="submission" date="2024-06" db="EMBL/GenBank/DDBJ databases">
        <title>Chitinophaga defluvii sp. nov., isolated from municipal sewage.</title>
        <authorList>
            <person name="Zhang L."/>
        </authorList>
    </citation>
    <scope>NUCLEOTIDE SEQUENCE [LARGE SCALE GENOMIC DNA]</scope>
    <source>
        <strain evidence="4 5">H8</strain>
    </source>
</reference>
<organism evidence="4 5">
    <name type="scientific">Chitinophaga defluvii</name>
    <dbReference type="NCBI Taxonomy" id="3163343"/>
    <lineage>
        <taxon>Bacteria</taxon>
        <taxon>Pseudomonadati</taxon>
        <taxon>Bacteroidota</taxon>
        <taxon>Chitinophagia</taxon>
        <taxon>Chitinophagales</taxon>
        <taxon>Chitinophagaceae</taxon>
        <taxon>Chitinophaga</taxon>
    </lineage>
</organism>
<dbReference type="Pfam" id="PF02525">
    <property type="entry name" value="Flavodoxin_2"/>
    <property type="match status" value="1"/>
</dbReference>
<feature type="domain" description="Flavodoxin-like fold" evidence="3">
    <location>
        <begin position="1"/>
        <end position="174"/>
    </location>
</feature>
<evidence type="ECO:0000259" key="3">
    <source>
        <dbReference type="Pfam" id="PF02525"/>
    </source>
</evidence>
<evidence type="ECO:0000256" key="1">
    <source>
        <dbReference type="ARBA" id="ARBA00006252"/>
    </source>
</evidence>
<dbReference type="Gene3D" id="3.40.50.360">
    <property type="match status" value="1"/>
</dbReference>
<dbReference type="EC" id="1.-.-.-" evidence="4"/>
<protein>
    <submittedName>
        <fullName evidence="4">NAD(P)H-dependent oxidoreductase</fullName>
        <ecNumber evidence="4">1.-.-.-</ecNumber>
        <ecNumber evidence="4">1.6.99.-</ecNumber>
    </submittedName>
</protein>
<keyword evidence="2 4" id="KW-0560">Oxidoreductase</keyword>